<dbReference type="EMBL" id="MEVI01000001">
    <property type="protein sequence ID" value="OGC55748.1"/>
    <property type="molecule type" value="Genomic_DNA"/>
</dbReference>
<protein>
    <submittedName>
        <fullName evidence="1">Uncharacterized protein</fullName>
    </submittedName>
</protein>
<comment type="caution">
    <text evidence="1">The sequence shown here is derived from an EMBL/GenBank/DDBJ whole genome shotgun (WGS) entry which is preliminary data.</text>
</comment>
<dbReference type="AlphaFoldDB" id="A0A1F4VFP6"/>
<organism evidence="1 2">
    <name type="scientific">candidate division WWE3 bacterium RIFCSPLOWO2_01_FULL_41_18</name>
    <dbReference type="NCBI Taxonomy" id="1802625"/>
    <lineage>
        <taxon>Bacteria</taxon>
        <taxon>Katanobacteria</taxon>
    </lineage>
</organism>
<name>A0A1F4VFP6_UNCKA</name>
<accession>A0A1F4VFP6</accession>
<reference evidence="1 2" key="1">
    <citation type="journal article" date="2016" name="Nat. Commun.">
        <title>Thousands of microbial genomes shed light on interconnected biogeochemical processes in an aquifer system.</title>
        <authorList>
            <person name="Anantharaman K."/>
            <person name="Brown C.T."/>
            <person name="Hug L.A."/>
            <person name="Sharon I."/>
            <person name="Castelle C.J."/>
            <person name="Probst A.J."/>
            <person name="Thomas B.C."/>
            <person name="Singh A."/>
            <person name="Wilkins M.J."/>
            <person name="Karaoz U."/>
            <person name="Brodie E.L."/>
            <person name="Williams K.H."/>
            <person name="Hubbard S.S."/>
            <person name="Banfield J.F."/>
        </authorList>
    </citation>
    <scope>NUCLEOTIDE SEQUENCE [LARGE SCALE GENOMIC DNA]</scope>
</reference>
<evidence type="ECO:0000313" key="1">
    <source>
        <dbReference type="EMBL" id="OGC55748.1"/>
    </source>
</evidence>
<gene>
    <name evidence="1" type="ORF">A3A78_01775</name>
</gene>
<dbReference type="Proteomes" id="UP000176504">
    <property type="component" value="Unassembled WGS sequence"/>
</dbReference>
<proteinExistence type="predicted"/>
<sequence>MKSIKEILKEKDFSKAKHNRHEFQAYGNMLAEELNDTLHRSLYIKFAKTIDRKVLENAREFVKSAGKLKRGSKARFFMWKLKELKETKSSNQKKTKATTL</sequence>
<evidence type="ECO:0000313" key="2">
    <source>
        <dbReference type="Proteomes" id="UP000176504"/>
    </source>
</evidence>